<reference evidence="4" key="1">
    <citation type="journal article" date="2017" name="Nature">
        <title>The sunflower genome provides insights into oil metabolism, flowering and Asterid evolution.</title>
        <authorList>
            <person name="Badouin H."/>
            <person name="Gouzy J."/>
            <person name="Grassa C.J."/>
            <person name="Murat F."/>
            <person name="Staton S.E."/>
            <person name="Cottret L."/>
            <person name="Lelandais-Briere C."/>
            <person name="Owens G.L."/>
            <person name="Carrere S."/>
            <person name="Mayjonade B."/>
            <person name="Legrand L."/>
            <person name="Gill N."/>
            <person name="Kane N.C."/>
            <person name="Bowers J.E."/>
            <person name="Hubner S."/>
            <person name="Bellec A."/>
            <person name="Berard A."/>
            <person name="Berges H."/>
            <person name="Blanchet N."/>
            <person name="Boniface M.C."/>
            <person name="Brunel D."/>
            <person name="Catrice O."/>
            <person name="Chaidir N."/>
            <person name="Claudel C."/>
            <person name="Donnadieu C."/>
            <person name="Faraut T."/>
            <person name="Fievet G."/>
            <person name="Helmstetter N."/>
            <person name="King M."/>
            <person name="Knapp S.J."/>
            <person name="Lai Z."/>
            <person name="Le Paslier M.C."/>
            <person name="Lippi Y."/>
            <person name="Lorenzon L."/>
            <person name="Mandel J.R."/>
            <person name="Marage G."/>
            <person name="Marchand G."/>
            <person name="Marquand E."/>
            <person name="Bret-Mestries E."/>
            <person name="Morien E."/>
            <person name="Nambeesan S."/>
            <person name="Nguyen T."/>
            <person name="Pegot-Espagnet P."/>
            <person name="Pouilly N."/>
            <person name="Raftis F."/>
            <person name="Sallet E."/>
            <person name="Schiex T."/>
            <person name="Thomas J."/>
            <person name="Vandecasteele C."/>
            <person name="Vares D."/>
            <person name="Vear F."/>
            <person name="Vautrin S."/>
            <person name="Crespi M."/>
            <person name="Mangin B."/>
            <person name="Burke J.M."/>
            <person name="Salse J."/>
            <person name="Munos S."/>
            <person name="Vincourt P."/>
            <person name="Rieseberg L.H."/>
            <person name="Langlade N.B."/>
        </authorList>
    </citation>
    <scope>NUCLEOTIDE SEQUENCE</scope>
    <source>
        <tissue evidence="4">Leaves</tissue>
    </source>
</reference>
<dbReference type="Pfam" id="PF04195">
    <property type="entry name" value="Transposase_28"/>
    <property type="match status" value="1"/>
</dbReference>
<dbReference type="PANTHER" id="PTHR31099">
    <property type="entry name" value="OS06G0165300 PROTEIN"/>
    <property type="match status" value="1"/>
</dbReference>
<keyword evidence="5" id="KW-1185">Reference proteome</keyword>
<dbReference type="AlphaFoldDB" id="A0A9K3J2R3"/>
<dbReference type="InterPro" id="IPR007321">
    <property type="entry name" value="Transposase_28"/>
</dbReference>
<sequence length="606" mass="68371">MSRTGRSTIHSVLTARDLESFVETFKILERFSPTLPGPDDSAEYTPDRIVLYTLLFSSCGVCYPLSSFKVDLLRHFKVHFSQLHPLGFMRVVHFELSCLAVSGEPSIPLFCMFYKLVSDGDWFTFTKRKDNISQPCYSFMPTSTYPKEWKSRFIFVSAAMMSESPPLRDAKAAIEDSIPVLSADEIVQWKRMRESYEGFYFSRRDFGYGRVKSFLSSQAQGFCRQERYLLGLLQGDCKDVQFVVGDKVEPGLNRGAEKKITKGSVQEGESAAEERGEEASSGEKKGPLGSLQVRSSSDDDNDEDLESRLVRKRKAAPPSSPKQVPVPRDIRLRLRSASGQKAFSSTRAASELPPTRVKGSLTKHLRSSSLVSEPLLLLEFWLTLAGPVLFCLPIPLSPLFADALPVPYIPRWKFTQSSVVGTPKTARDFLAHAVPPSHRFMNFAPRDDLFDDQYSMSLCEGLFRGVGMLQRVDELRRENEGLKSDLKTSQTVAAELVRWLMLSGAGVMLEQKERACAREMKVLVEEKEELAAELKHQRELDSVSQKDLDAMYVEYGMTSDDNQKLAKEKYWLITEGFGAFLTAVSQSEKFKGSLEQIYRAYQDVGY</sequence>
<keyword evidence="1" id="KW-0175">Coiled coil</keyword>
<evidence type="ECO:0000313" key="5">
    <source>
        <dbReference type="Proteomes" id="UP000215914"/>
    </source>
</evidence>
<proteinExistence type="predicted"/>
<evidence type="ECO:0000256" key="2">
    <source>
        <dbReference type="SAM" id="MobiDB-lite"/>
    </source>
</evidence>
<gene>
    <name evidence="4" type="ORF">HanXRQr2_Chr05g0232441</name>
</gene>
<evidence type="ECO:0000313" key="4">
    <source>
        <dbReference type="EMBL" id="KAF5807332.1"/>
    </source>
</evidence>
<feature type="coiled-coil region" evidence="1">
    <location>
        <begin position="472"/>
        <end position="540"/>
    </location>
</feature>
<dbReference type="Gramene" id="mRNA:HanXRQr2_Chr05g0232441">
    <property type="protein sequence ID" value="mRNA:HanXRQr2_Chr05g0232441"/>
    <property type="gene ID" value="HanXRQr2_Chr05g0232441"/>
</dbReference>
<comment type="caution">
    <text evidence="4">The sequence shown here is derived from an EMBL/GenBank/DDBJ whole genome shotgun (WGS) entry which is preliminary data.</text>
</comment>
<feature type="region of interest" description="Disordered" evidence="2">
    <location>
        <begin position="258"/>
        <end position="329"/>
    </location>
</feature>
<dbReference type="EMBL" id="MNCJ02000320">
    <property type="protein sequence ID" value="KAF5807332.1"/>
    <property type="molecule type" value="Genomic_DNA"/>
</dbReference>
<evidence type="ECO:0000256" key="1">
    <source>
        <dbReference type="SAM" id="Coils"/>
    </source>
</evidence>
<dbReference type="Proteomes" id="UP000215914">
    <property type="component" value="Unassembled WGS sequence"/>
</dbReference>
<reference evidence="4" key="2">
    <citation type="submission" date="2020-06" db="EMBL/GenBank/DDBJ databases">
        <title>Helianthus annuus Genome sequencing and assembly Release 2.</title>
        <authorList>
            <person name="Gouzy J."/>
            <person name="Langlade N."/>
            <person name="Munos S."/>
        </authorList>
    </citation>
    <scope>NUCLEOTIDE SEQUENCE</scope>
    <source>
        <tissue evidence="4">Leaves</tissue>
    </source>
</reference>
<organism evidence="4 5">
    <name type="scientific">Helianthus annuus</name>
    <name type="common">Common sunflower</name>
    <dbReference type="NCBI Taxonomy" id="4232"/>
    <lineage>
        <taxon>Eukaryota</taxon>
        <taxon>Viridiplantae</taxon>
        <taxon>Streptophyta</taxon>
        <taxon>Embryophyta</taxon>
        <taxon>Tracheophyta</taxon>
        <taxon>Spermatophyta</taxon>
        <taxon>Magnoliopsida</taxon>
        <taxon>eudicotyledons</taxon>
        <taxon>Gunneridae</taxon>
        <taxon>Pentapetalae</taxon>
        <taxon>asterids</taxon>
        <taxon>campanulids</taxon>
        <taxon>Asterales</taxon>
        <taxon>Asteraceae</taxon>
        <taxon>Asteroideae</taxon>
        <taxon>Heliantheae alliance</taxon>
        <taxon>Heliantheae</taxon>
        <taxon>Helianthus</taxon>
    </lineage>
</organism>
<feature type="domain" description="Transposase (putative) gypsy type" evidence="3">
    <location>
        <begin position="56"/>
        <end position="116"/>
    </location>
</feature>
<feature type="compositionally biased region" description="Basic and acidic residues" evidence="2">
    <location>
        <begin position="272"/>
        <end position="286"/>
    </location>
</feature>
<evidence type="ECO:0000259" key="3">
    <source>
        <dbReference type="Pfam" id="PF04195"/>
    </source>
</evidence>
<name>A0A9K3J2R3_HELAN</name>
<dbReference type="PANTHER" id="PTHR31099:SF41">
    <property type="entry name" value="TRANSPOSASE (PUTATIVE), GYPSY TYPE-RELATED"/>
    <property type="match status" value="1"/>
</dbReference>
<accession>A0A9K3J2R3</accession>
<protein>
    <recommendedName>
        <fullName evidence="3">Transposase (putative) gypsy type domain-containing protein</fullName>
    </recommendedName>
</protein>